<feature type="domain" description="Nucleotidyl transferase" evidence="1">
    <location>
        <begin position="8"/>
        <end position="239"/>
    </location>
</feature>
<gene>
    <name evidence="2" type="ORF">EDD80_103160</name>
</gene>
<dbReference type="AlphaFoldDB" id="A0A4R3KTG0"/>
<dbReference type="EMBL" id="SMAD01000003">
    <property type="protein sequence ID" value="TCS88297.1"/>
    <property type="molecule type" value="Genomic_DNA"/>
</dbReference>
<dbReference type="Gene3D" id="3.90.550.10">
    <property type="entry name" value="Spore Coat Polysaccharide Biosynthesis Protein SpsA, Chain A"/>
    <property type="match status" value="1"/>
</dbReference>
<dbReference type="Proteomes" id="UP000295807">
    <property type="component" value="Unassembled WGS sequence"/>
</dbReference>
<evidence type="ECO:0000313" key="2">
    <source>
        <dbReference type="EMBL" id="TCS88297.1"/>
    </source>
</evidence>
<name>A0A4R3KTG0_9SPHI</name>
<keyword evidence="3" id="KW-1185">Reference proteome</keyword>
<dbReference type="GO" id="GO:0016740">
    <property type="term" value="F:transferase activity"/>
    <property type="evidence" value="ECO:0007669"/>
    <property type="project" value="UniProtKB-KW"/>
</dbReference>
<dbReference type="OrthoDB" id="9779926at2"/>
<dbReference type="Pfam" id="PF00483">
    <property type="entry name" value="NTP_transferase"/>
    <property type="match status" value="1"/>
</dbReference>
<proteinExistence type="predicted"/>
<organism evidence="2 3">
    <name type="scientific">Anseongella ginsenosidimutans</name>
    <dbReference type="NCBI Taxonomy" id="496056"/>
    <lineage>
        <taxon>Bacteria</taxon>
        <taxon>Pseudomonadati</taxon>
        <taxon>Bacteroidota</taxon>
        <taxon>Sphingobacteriia</taxon>
        <taxon>Sphingobacteriales</taxon>
        <taxon>Sphingobacteriaceae</taxon>
        <taxon>Anseongella</taxon>
    </lineage>
</organism>
<protein>
    <submittedName>
        <fullName evidence="2">Nucleotidyltransferase-like protein</fullName>
    </submittedName>
</protein>
<reference evidence="2 3" key="1">
    <citation type="submission" date="2019-03" db="EMBL/GenBank/DDBJ databases">
        <title>Genomic Encyclopedia of Type Strains, Phase IV (KMG-IV): sequencing the most valuable type-strain genomes for metagenomic binning, comparative biology and taxonomic classification.</title>
        <authorList>
            <person name="Goeker M."/>
        </authorList>
    </citation>
    <scope>NUCLEOTIDE SEQUENCE [LARGE SCALE GENOMIC DNA]</scope>
    <source>
        <strain evidence="2 3">DSM 21100</strain>
    </source>
</reference>
<keyword evidence="2" id="KW-0808">Transferase</keyword>
<dbReference type="RefSeq" id="WP_132128515.1">
    <property type="nucleotide sequence ID" value="NZ_CP042432.1"/>
</dbReference>
<comment type="caution">
    <text evidence="2">The sequence shown here is derived from an EMBL/GenBank/DDBJ whole genome shotgun (WGS) entry which is preliminary data.</text>
</comment>
<evidence type="ECO:0000313" key="3">
    <source>
        <dbReference type="Proteomes" id="UP000295807"/>
    </source>
</evidence>
<sequence>MTEKPTLLILAAGMGSRYGGIKQLDEFGPNGETIIDYSLYDAIKAGFGRIVFIVRKDIKEAARELFEPKLAGRIEVDFALQELDSFVPKELGAVERSKPWGTAHAVLCAKDHIKTPFAVINADDFYGYDAFEKSAHFLSTNPDPNTHAVVGYRLENTLSDFGTVSRGVCEANAQGELVDINERTKVGRENGSIYYQDNEGNKVELAPSTPVSMNFWAFKPTIFDQSLKLFEAYARENMNSPKAEFFIPIVVSHITANGPGKVKVFESDAKWFGVTYQEDKPVVKESLRKLIAEGKYPEKLWA</sequence>
<evidence type="ECO:0000259" key="1">
    <source>
        <dbReference type="Pfam" id="PF00483"/>
    </source>
</evidence>
<accession>A0A4R3KTG0</accession>
<dbReference type="InterPro" id="IPR005835">
    <property type="entry name" value="NTP_transferase_dom"/>
</dbReference>
<dbReference type="SUPFAM" id="SSF53448">
    <property type="entry name" value="Nucleotide-diphospho-sugar transferases"/>
    <property type="match status" value="1"/>
</dbReference>
<dbReference type="InterPro" id="IPR029044">
    <property type="entry name" value="Nucleotide-diphossugar_trans"/>
</dbReference>